<feature type="coiled-coil region" evidence="1">
    <location>
        <begin position="135"/>
        <end position="209"/>
    </location>
</feature>
<protein>
    <submittedName>
        <fullName evidence="2">15534_t:CDS:1</fullName>
    </submittedName>
</protein>
<keyword evidence="3" id="KW-1185">Reference proteome</keyword>
<name>A0A9N9IT42_9GLOM</name>
<reference evidence="2" key="1">
    <citation type="submission" date="2021-06" db="EMBL/GenBank/DDBJ databases">
        <authorList>
            <person name="Kallberg Y."/>
            <person name="Tangrot J."/>
            <person name="Rosling A."/>
        </authorList>
    </citation>
    <scope>NUCLEOTIDE SEQUENCE</scope>
    <source>
        <strain evidence="2">IN212</strain>
    </source>
</reference>
<dbReference type="AlphaFoldDB" id="A0A9N9IT42"/>
<feature type="non-terminal residue" evidence="2">
    <location>
        <position position="210"/>
    </location>
</feature>
<dbReference type="Proteomes" id="UP000789396">
    <property type="component" value="Unassembled WGS sequence"/>
</dbReference>
<evidence type="ECO:0000313" key="2">
    <source>
        <dbReference type="EMBL" id="CAG8749528.1"/>
    </source>
</evidence>
<dbReference type="OrthoDB" id="2488405at2759"/>
<accession>A0A9N9IT42</accession>
<evidence type="ECO:0000256" key="1">
    <source>
        <dbReference type="SAM" id="Coils"/>
    </source>
</evidence>
<feature type="non-terminal residue" evidence="2">
    <location>
        <position position="1"/>
    </location>
</feature>
<feature type="coiled-coil region" evidence="1">
    <location>
        <begin position="8"/>
        <end position="82"/>
    </location>
</feature>
<keyword evidence="1" id="KW-0175">Coiled coil</keyword>
<organism evidence="2 3">
    <name type="scientific">Racocetra fulgida</name>
    <dbReference type="NCBI Taxonomy" id="60492"/>
    <lineage>
        <taxon>Eukaryota</taxon>
        <taxon>Fungi</taxon>
        <taxon>Fungi incertae sedis</taxon>
        <taxon>Mucoromycota</taxon>
        <taxon>Glomeromycotina</taxon>
        <taxon>Glomeromycetes</taxon>
        <taxon>Diversisporales</taxon>
        <taxon>Gigasporaceae</taxon>
        <taxon>Racocetra</taxon>
    </lineage>
</organism>
<proteinExistence type="predicted"/>
<sequence length="210" mass="26219">NVWGNHTKKQLIEKINELMTTLQEKNETHANEISLYRKTFEEQKQEIKENHENEISLYREIINDKKNEIKNLMLVIEKNEELRRKYEYEYNERLKEKDKIHKREREERERTYKHETDLLQQTIDRLEQTIHSFQIDERNITKKQLIERINELTETYEKQKQETKEHYKNEIGLYQKIIENHEKEVKNLIENHKNEIERINEMRKKYEYDC</sequence>
<comment type="caution">
    <text evidence="2">The sequence shown here is derived from an EMBL/GenBank/DDBJ whole genome shotgun (WGS) entry which is preliminary data.</text>
</comment>
<gene>
    <name evidence="2" type="ORF">RFULGI_LOCUS13495</name>
</gene>
<evidence type="ECO:0000313" key="3">
    <source>
        <dbReference type="Proteomes" id="UP000789396"/>
    </source>
</evidence>
<dbReference type="EMBL" id="CAJVPZ010035643">
    <property type="protein sequence ID" value="CAG8749528.1"/>
    <property type="molecule type" value="Genomic_DNA"/>
</dbReference>